<keyword evidence="3" id="KW-1185">Reference proteome</keyword>
<dbReference type="Pfam" id="PF13454">
    <property type="entry name" value="NAD_binding_9"/>
    <property type="match status" value="1"/>
</dbReference>
<dbReference type="RefSeq" id="WP_073034690.1">
    <property type="nucleotide sequence ID" value="NZ_BMLR01000005.1"/>
</dbReference>
<dbReference type="OrthoDB" id="7790078at2"/>
<proteinExistence type="predicted"/>
<dbReference type="PANTHER" id="PTHR40254">
    <property type="entry name" value="BLR0577 PROTEIN"/>
    <property type="match status" value="1"/>
</dbReference>
<name>A0A1M7CW71_9RHOB</name>
<sequence length="467" mass="49805">MRDTGRHHVIIGDGATAAAFAETAPSEAGDRLSVIGPDIGQLGRGLAYGEVPADRPWADAYLLNSPSAAVLPEFADWMAARWDEVTERMRGRRPDWLSFGADHIAAADHAALFAPRAIFGDYLTGLVQAALDRHRASGVAVELIMGRAATLDRDGAEFVIGLDNGQRIRADRVDLAPGTPALDGLGSDAGPCAFPMLYGHEDEIAAQVRPGRTILCLGANAAMLDVLRFLQSVLDEGDIRLSVLSASTLRPEPLIWQRPRKPAVEPEIAGSFDTCADLMAAVDAEIARFRTKGADMAQLRPGFKAWMTHETLAALLPDLAERQAVPPLLERRFRRGSHDSIADYRRLRIAGQVTETMGRAEAVAPATDGATVRVAGQNSLTAPLVINCSGPGTRLALDDLSTELLHRGWLSLTPDGAGVITGPDLAAGPAGLRYLTPAVMQIGERVMPFPLYDLGVLRTEAARANGA</sequence>
<gene>
    <name evidence="2" type="ORF">SAMN05444398_10515</name>
</gene>
<evidence type="ECO:0000259" key="1">
    <source>
        <dbReference type="Pfam" id="PF13454"/>
    </source>
</evidence>
<dbReference type="AlphaFoldDB" id="A0A1M7CW71"/>
<organism evidence="2 3">
    <name type="scientific">Roseovarius pacificus</name>
    <dbReference type="NCBI Taxonomy" id="337701"/>
    <lineage>
        <taxon>Bacteria</taxon>
        <taxon>Pseudomonadati</taxon>
        <taxon>Pseudomonadota</taxon>
        <taxon>Alphaproteobacteria</taxon>
        <taxon>Rhodobacterales</taxon>
        <taxon>Roseobacteraceae</taxon>
        <taxon>Roseovarius</taxon>
    </lineage>
</organism>
<protein>
    <submittedName>
        <fullName evidence="2">Uncharacterized NAD(P)/FAD-binding protein YdhS</fullName>
    </submittedName>
</protein>
<dbReference type="EMBL" id="FRBR01000005">
    <property type="protein sequence ID" value="SHL71568.1"/>
    <property type="molecule type" value="Genomic_DNA"/>
</dbReference>
<dbReference type="InterPro" id="IPR038732">
    <property type="entry name" value="HpyO/CreE_NAD-binding"/>
</dbReference>
<dbReference type="STRING" id="337701.SAMN05444398_10515"/>
<reference evidence="2 3" key="1">
    <citation type="submission" date="2016-11" db="EMBL/GenBank/DDBJ databases">
        <authorList>
            <person name="Jaros S."/>
            <person name="Januszkiewicz K."/>
            <person name="Wedrychowicz H."/>
        </authorList>
    </citation>
    <scope>NUCLEOTIDE SEQUENCE [LARGE SCALE GENOMIC DNA]</scope>
    <source>
        <strain evidence="2 3">DSM 29589</strain>
    </source>
</reference>
<dbReference type="SUPFAM" id="SSF51905">
    <property type="entry name" value="FAD/NAD(P)-binding domain"/>
    <property type="match status" value="1"/>
</dbReference>
<accession>A0A1M7CW71</accession>
<dbReference type="InterPro" id="IPR052189">
    <property type="entry name" value="L-asp_N-monooxygenase_NS-form"/>
</dbReference>
<dbReference type="PANTHER" id="PTHR40254:SF1">
    <property type="entry name" value="BLR0577 PROTEIN"/>
    <property type="match status" value="1"/>
</dbReference>
<evidence type="ECO:0000313" key="2">
    <source>
        <dbReference type="EMBL" id="SHL71568.1"/>
    </source>
</evidence>
<evidence type="ECO:0000313" key="3">
    <source>
        <dbReference type="Proteomes" id="UP000183974"/>
    </source>
</evidence>
<dbReference type="Proteomes" id="UP000183974">
    <property type="component" value="Unassembled WGS sequence"/>
</dbReference>
<dbReference type="InterPro" id="IPR036188">
    <property type="entry name" value="FAD/NAD-bd_sf"/>
</dbReference>
<feature type="domain" description="FAD-dependent urate hydroxylase HpyO/Asp monooxygenase CreE-like FAD/NAD(P)-binding" evidence="1">
    <location>
        <begin position="9"/>
        <end position="179"/>
    </location>
</feature>